<dbReference type="InterPro" id="IPR033379">
    <property type="entry name" value="Acid_Pase_AS"/>
</dbReference>
<dbReference type="CDD" id="cd07061">
    <property type="entry name" value="HP_HAP_like"/>
    <property type="match status" value="1"/>
</dbReference>
<protein>
    <recommendedName>
        <fullName evidence="6">Phosphoglycerate mutase-like protein</fullName>
    </recommendedName>
</protein>
<dbReference type="AlphaFoldDB" id="A0A1X6N4F0"/>
<dbReference type="GeneID" id="36329960"/>
<keyword evidence="2" id="KW-0378">Hydrolase</keyword>
<dbReference type="PANTHER" id="PTHR11567">
    <property type="entry name" value="ACID PHOSPHATASE-RELATED"/>
    <property type="match status" value="1"/>
</dbReference>
<dbReference type="PROSITE" id="PS00778">
    <property type="entry name" value="HIS_ACID_PHOSPHAT_2"/>
    <property type="match status" value="1"/>
</dbReference>
<evidence type="ECO:0000256" key="3">
    <source>
        <dbReference type="SAM" id="MobiDB-lite"/>
    </source>
</evidence>
<dbReference type="STRING" id="670580.A0A1X6N4F0"/>
<dbReference type="SUPFAM" id="SSF53254">
    <property type="entry name" value="Phosphoglycerate mutase-like"/>
    <property type="match status" value="1"/>
</dbReference>
<reference evidence="4 5" key="1">
    <citation type="submission" date="2017-04" db="EMBL/GenBank/DDBJ databases">
        <title>Genome Sequence of the Model Brown-Rot Fungus Postia placenta SB12.</title>
        <authorList>
            <consortium name="DOE Joint Genome Institute"/>
            <person name="Gaskell J."/>
            <person name="Kersten P."/>
            <person name="Larrondo L.F."/>
            <person name="Canessa P."/>
            <person name="Martinez D."/>
            <person name="Hibbett D."/>
            <person name="Schmoll M."/>
            <person name="Kubicek C.P."/>
            <person name="Martinez A.T."/>
            <person name="Yadav J."/>
            <person name="Master E."/>
            <person name="Magnuson J.K."/>
            <person name="James T."/>
            <person name="Yaver D."/>
            <person name="Berka R."/>
            <person name="Labutti K."/>
            <person name="Lipzen A."/>
            <person name="Aerts A."/>
            <person name="Barry K."/>
            <person name="Henrissat B."/>
            <person name="Blanchette R."/>
            <person name="Grigoriev I."/>
            <person name="Cullen D."/>
        </authorList>
    </citation>
    <scope>NUCLEOTIDE SEQUENCE [LARGE SCALE GENOMIC DNA]</scope>
    <source>
        <strain evidence="4 5">MAD-698-R-SB12</strain>
    </source>
</reference>
<dbReference type="GO" id="GO:0016791">
    <property type="term" value="F:phosphatase activity"/>
    <property type="evidence" value="ECO:0007669"/>
    <property type="project" value="TreeGrafter"/>
</dbReference>
<dbReference type="Gene3D" id="3.40.50.1240">
    <property type="entry name" value="Phosphoglycerate mutase-like"/>
    <property type="match status" value="1"/>
</dbReference>
<proteinExistence type="inferred from homology"/>
<comment type="similarity">
    <text evidence="1">Belongs to the histidine acid phosphatase family.</text>
</comment>
<gene>
    <name evidence="4" type="ORF">POSPLADRAFT_1139245</name>
</gene>
<dbReference type="InterPro" id="IPR000560">
    <property type="entry name" value="His_Pase_clade-2"/>
</dbReference>
<evidence type="ECO:0000256" key="1">
    <source>
        <dbReference type="ARBA" id="ARBA00005375"/>
    </source>
</evidence>
<accession>A0A1X6N4F0</accession>
<evidence type="ECO:0000256" key="2">
    <source>
        <dbReference type="ARBA" id="ARBA00022801"/>
    </source>
</evidence>
<evidence type="ECO:0008006" key="6">
    <source>
        <dbReference type="Google" id="ProtNLM"/>
    </source>
</evidence>
<dbReference type="InterPro" id="IPR029033">
    <property type="entry name" value="His_PPase_superfam"/>
</dbReference>
<name>A0A1X6N4F0_9APHY</name>
<dbReference type="Proteomes" id="UP000194127">
    <property type="component" value="Unassembled WGS sequence"/>
</dbReference>
<keyword evidence="5" id="KW-1185">Reference proteome</keyword>
<organism evidence="4 5">
    <name type="scientific">Postia placenta MAD-698-R-SB12</name>
    <dbReference type="NCBI Taxonomy" id="670580"/>
    <lineage>
        <taxon>Eukaryota</taxon>
        <taxon>Fungi</taxon>
        <taxon>Dikarya</taxon>
        <taxon>Basidiomycota</taxon>
        <taxon>Agaricomycotina</taxon>
        <taxon>Agaricomycetes</taxon>
        <taxon>Polyporales</taxon>
        <taxon>Adustoporiaceae</taxon>
        <taxon>Rhodonia</taxon>
    </lineage>
</organism>
<feature type="region of interest" description="Disordered" evidence="3">
    <location>
        <begin position="1"/>
        <end position="28"/>
    </location>
</feature>
<evidence type="ECO:0000313" key="5">
    <source>
        <dbReference type="Proteomes" id="UP000194127"/>
    </source>
</evidence>
<dbReference type="Pfam" id="PF00328">
    <property type="entry name" value="His_Phos_2"/>
    <property type="match status" value="1"/>
</dbReference>
<dbReference type="EMBL" id="KZ110595">
    <property type="protein sequence ID" value="OSX63487.1"/>
    <property type="molecule type" value="Genomic_DNA"/>
</dbReference>
<evidence type="ECO:0000313" key="4">
    <source>
        <dbReference type="EMBL" id="OSX63487.1"/>
    </source>
</evidence>
<dbReference type="RefSeq" id="XP_024340281.1">
    <property type="nucleotide sequence ID" value="XM_024485011.1"/>
</dbReference>
<dbReference type="PANTHER" id="PTHR11567:SF110">
    <property type="entry name" value="2-PHOSPHOXYLOSE PHOSPHATASE 1"/>
    <property type="match status" value="1"/>
</dbReference>
<feature type="compositionally biased region" description="Low complexity" evidence="3">
    <location>
        <begin position="7"/>
        <end position="19"/>
    </location>
</feature>
<sequence length="459" mass="49997">MSSPKDAGSSSSRAHSGSSPLDVDGYPVAPPDLELAQVHVYIRHGERAPVGVRLTDPPAGLPEHWMLCHTARNFQAAVASGSAAIPGAPRVVGWSSRGKGESLQTRRVVERVDGAAAPGECLLGELTDVGRQTTYDFGVALRRLYIDRLGFLPDVASLNEEVYLRSTNVPRTVESLQQITHGLYPESKSGGFAPQLRIRNARDENLFGNTGACKQLEVLQIGFAKAAAKEWNESLAGLDHKLSKYLGGTGLRLDGKPRASGVLDTIRAATAHGVPVPSEFKEPEVMGLIEKAVVHEWFADKTEEVRRLGMGPLLGDLAHKLHAKAANGAADPLKILIHSTHDTSLAALCSTLDVFDERWPAFSSSITFELFRKRQATEAQPSIWQSVMAPFQKQRSSPSSEHYIRMRYQNRDLALPVCAGEGKHYPGAPEFCTLDAFRERVEQLTPVEWEAECTPPASI</sequence>
<dbReference type="OrthoDB" id="10257284at2759"/>
<dbReference type="InterPro" id="IPR050645">
    <property type="entry name" value="Histidine_acid_phosphatase"/>
</dbReference>